<keyword evidence="4" id="KW-1185">Reference proteome</keyword>
<accession>A0ABQ2L0Q7</accession>
<keyword evidence="2" id="KW-0732">Signal</keyword>
<dbReference type="Proteomes" id="UP000606653">
    <property type="component" value="Unassembled WGS sequence"/>
</dbReference>
<evidence type="ECO:0000256" key="2">
    <source>
        <dbReference type="SAM" id="SignalP"/>
    </source>
</evidence>
<evidence type="ECO:0000256" key="1">
    <source>
        <dbReference type="SAM" id="MobiDB-lite"/>
    </source>
</evidence>
<evidence type="ECO:0000313" key="3">
    <source>
        <dbReference type="EMBL" id="GGN98283.1"/>
    </source>
</evidence>
<comment type="caution">
    <text evidence="3">The sequence shown here is derived from an EMBL/GenBank/DDBJ whole genome shotgun (WGS) entry which is preliminary data.</text>
</comment>
<gene>
    <name evidence="3" type="ORF">GCM10010969_17200</name>
</gene>
<feature type="chain" id="PRO_5045709205" evidence="2">
    <location>
        <begin position="23"/>
        <end position="294"/>
    </location>
</feature>
<sequence>MKKTIALSALALSLAAGGTAVAHTYAASTDSTSTAEVSTAKPDYAGKGGKGFGHRGGMKIDQAAVASLLGLTEDELKTEQQAGKSLAAIAGEKGVEVQKVVDLVASTLKASLDEKLSAGTITQAQYDERAAEIATRAEEFVNRTFDAARSGEAKGGKGGMKIDQAAVASLLGLTEDELKTERQAGKSLAAIAGEKGVEVQKVVDLIASTLKASLDEKLSAGTITQAQYDERAAEIATRAEEFVNRTFDAARSGEGKGGKRGDGRRGAAAADSSTDATSESAESESDAASSTIEG</sequence>
<name>A0ABQ2L0Q7_9BACL</name>
<feature type="signal peptide" evidence="2">
    <location>
        <begin position="1"/>
        <end position="22"/>
    </location>
</feature>
<proteinExistence type="predicted"/>
<protein>
    <submittedName>
        <fullName evidence="3">Uncharacterized protein</fullName>
    </submittedName>
</protein>
<reference evidence="4" key="1">
    <citation type="journal article" date="2019" name="Int. J. Syst. Evol. Microbiol.">
        <title>The Global Catalogue of Microorganisms (GCM) 10K type strain sequencing project: providing services to taxonomists for standard genome sequencing and annotation.</title>
        <authorList>
            <consortium name="The Broad Institute Genomics Platform"/>
            <consortium name="The Broad Institute Genome Sequencing Center for Infectious Disease"/>
            <person name="Wu L."/>
            <person name="Ma J."/>
        </authorList>
    </citation>
    <scope>NUCLEOTIDE SEQUENCE [LARGE SCALE GENOMIC DNA]</scope>
    <source>
        <strain evidence="4">CGMCC 1.6964</strain>
    </source>
</reference>
<feature type="compositionally biased region" description="Low complexity" evidence="1">
    <location>
        <begin position="266"/>
        <end position="294"/>
    </location>
</feature>
<dbReference type="EMBL" id="BMLN01000004">
    <property type="protein sequence ID" value="GGN98283.1"/>
    <property type="molecule type" value="Genomic_DNA"/>
</dbReference>
<feature type="compositionally biased region" description="Basic and acidic residues" evidence="1">
    <location>
        <begin position="251"/>
        <end position="265"/>
    </location>
</feature>
<dbReference type="RefSeq" id="WP_018978694.1">
    <property type="nucleotide sequence ID" value="NZ_BMLN01000004.1"/>
</dbReference>
<evidence type="ECO:0000313" key="4">
    <source>
        <dbReference type="Proteomes" id="UP000606653"/>
    </source>
</evidence>
<organism evidence="3 4">
    <name type="scientific">Saccharibacillus kuerlensis</name>
    <dbReference type="NCBI Taxonomy" id="459527"/>
    <lineage>
        <taxon>Bacteria</taxon>
        <taxon>Bacillati</taxon>
        <taxon>Bacillota</taxon>
        <taxon>Bacilli</taxon>
        <taxon>Bacillales</taxon>
        <taxon>Paenibacillaceae</taxon>
        <taxon>Saccharibacillus</taxon>
    </lineage>
</organism>
<feature type="region of interest" description="Disordered" evidence="1">
    <location>
        <begin position="246"/>
        <end position="294"/>
    </location>
</feature>